<reference evidence="2" key="1">
    <citation type="journal article" date="2022" name="bioRxiv">
        <title>Sequencing and chromosome-scale assembly of the giantPleurodeles waltlgenome.</title>
        <authorList>
            <person name="Brown T."/>
            <person name="Elewa A."/>
            <person name="Iarovenko S."/>
            <person name="Subramanian E."/>
            <person name="Araus A.J."/>
            <person name="Petzold A."/>
            <person name="Susuki M."/>
            <person name="Suzuki K.-i.T."/>
            <person name="Hayashi T."/>
            <person name="Toyoda A."/>
            <person name="Oliveira C."/>
            <person name="Osipova E."/>
            <person name="Leigh N.D."/>
            <person name="Simon A."/>
            <person name="Yun M.H."/>
        </authorList>
    </citation>
    <scope>NUCLEOTIDE SEQUENCE</scope>
    <source>
        <strain evidence="2">20211129_DDA</strain>
        <tissue evidence="2">Liver</tissue>
    </source>
</reference>
<dbReference type="EMBL" id="JANPWB010000001">
    <property type="protein sequence ID" value="KAJ1219073.1"/>
    <property type="molecule type" value="Genomic_DNA"/>
</dbReference>
<sequence length="126" mass="13910">MEEARCALYYKVRPPPVRVPRPCPVPHGALPQPGWRAAVKEQTQSPAVAWTARGNKGRKGILPPVLASTQRFHREAGNTTWGLCASEHSRARPVAKQRNAQAVFPWEGNAAEEPEGREPRVSKEEG</sequence>
<evidence type="ECO:0000313" key="2">
    <source>
        <dbReference type="EMBL" id="KAJ1219073.1"/>
    </source>
</evidence>
<feature type="region of interest" description="Disordered" evidence="1">
    <location>
        <begin position="94"/>
        <end position="126"/>
    </location>
</feature>
<name>A0AAV7X188_PLEWA</name>
<dbReference type="Proteomes" id="UP001066276">
    <property type="component" value="Chromosome 1_1"/>
</dbReference>
<comment type="caution">
    <text evidence="2">The sequence shown here is derived from an EMBL/GenBank/DDBJ whole genome shotgun (WGS) entry which is preliminary data.</text>
</comment>
<proteinExistence type="predicted"/>
<accession>A0AAV7X188</accession>
<protein>
    <submittedName>
        <fullName evidence="2">Uncharacterized protein</fullName>
    </submittedName>
</protein>
<gene>
    <name evidence="2" type="ORF">NDU88_006644</name>
</gene>
<feature type="compositionally biased region" description="Basic and acidic residues" evidence="1">
    <location>
        <begin position="114"/>
        <end position="126"/>
    </location>
</feature>
<dbReference type="AlphaFoldDB" id="A0AAV7X188"/>
<evidence type="ECO:0000313" key="3">
    <source>
        <dbReference type="Proteomes" id="UP001066276"/>
    </source>
</evidence>
<keyword evidence="3" id="KW-1185">Reference proteome</keyword>
<evidence type="ECO:0000256" key="1">
    <source>
        <dbReference type="SAM" id="MobiDB-lite"/>
    </source>
</evidence>
<organism evidence="2 3">
    <name type="scientific">Pleurodeles waltl</name>
    <name type="common">Iberian ribbed newt</name>
    <dbReference type="NCBI Taxonomy" id="8319"/>
    <lineage>
        <taxon>Eukaryota</taxon>
        <taxon>Metazoa</taxon>
        <taxon>Chordata</taxon>
        <taxon>Craniata</taxon>
        <taxon>Vertebrata</taxon>
        <taxon>Euteleostomi</taxon>
        <taxon>Amphibia</taxon>
        <taxon>Batrachia</taxon>
        <taxon>Caudata</taxon>
        <taxon>Salamandroidea</taxon>
        <taxon>Salamandridae</taxon>
        <taxon>Pleurodelinae</taxon>
        <taxon>Pleurodeles</taxon>
    </lineage>
</organism>